<dbReference type="NCBIfam" id="NF006873">
    <property type="entry name" value="PRK09369.1"/>
    <property type="match status" value="1"/>
</dbReference>
<dbReference type="InterPro" id="IPR013792">
    <property type="entry name" value="RNA3'P_cycl/enolpyr_Trfase_a/b"/>
</dbReference>
<keyword evidence="3 12" id="KW-0963">Cytoplasm</keyword>
<feature type="binding site" evidence="12">
    <location>
        <begin position="129"/>
        <end position="133"/>
    </location>
    <ligand>
        <name>UDP-N-acetyl-alpha-D-glucosamine</name>
        <dbReference type="ChEBI" id="CHEBI:57705"/>
    </ligand>
</feature>
<keyword evidence="5 12" id="KW-0808">Transferase</keyword>
<dbReference type="AlphaFoldDB" id="A0AAE3A1B0"/>
<comment type="caution">
    <text evidence="12">Lacks conserved residue(s) required for the propagation of feature annotation.</text>
</comment>
<dbReference type="GO" id="GO:0009252">
    <property type="term" value="P:peptidoglycan biosynthetic process"/>
    <property type="evidence" value="ECO:0007669"/>
    <property type="project" value="UniProtKB-UniRule"/>
</dbReference>
<dbReference type="Proteomes" id="UP001197795">
    <property type="component" value="Unassembled WGS sequence"/>
</dbReference>
<proteinExistence type="inferred from homology"/>
<evidence type="ECO:0000256" key="10">
    <source>
        <dbReference type="ARBA" id="ARBA00038367"/>
    </source>
</evidence>
<keyword evidence="15" id="KW-1185">Reference proteome</keyword>
<evidence type="ECO:0000256" key="11">
    <source>
        <dbReference type="ARBA" id="ARBA00047527"/>
    </source>
</evidence>
<dbReference type="InterPro" id="IPR001986">
    <property type="entry name" value="Enolpyruvate_Tfrase_dom"/>
</dbReference>
<dbReference type="PANTHER" id="PTHR43783:SF1">
    <property type="entry name" value="UDP-N-ACETYLGLUCOSAMINE 1-CARBOXYVINYLTRANSFERASE"/>
    <property type="match status" value="1"/>
</dbReference>
<comment type="function">
    <text evidence="12">Cell wall formation. Adds enolpyruvyl to UDP-N-acetylglucosamine.</text>
</comment>
<dbReference type="EMBL" id="JAJEPV010000025">
    <property type="protein sequence ID" value="MCC2120067.1"/>
    <property type="molecule type" value="Genomic_DNA"/>
</dbReference>
<keyword evidence="7 12" id="KW-0573">Peptidoglycan synthesis</keyword>
<dbReference type="SUPFAM" id="SSF55205">
    <property type="entry name" value="EPT/RTPC-like"/>
    <property type="match status" value="1"/>
</dbReference>
<keyword evidence="6 12" id="KW-0133">Cell shape</keyword>
<dbReference type="NCBIfam" id="TIGR01072">
    <property type="entry name" value="murA"/>
    <property type="match status" value="1"/>
</dbReference>
<evidence type="ECO:0000256" key="4">
    <source>
        <dbReference type="ARBA" id="ARBA00022618"/>
    </source>
</evidence>
<comment type="subcellular location">
    <subcellularLocation>
        <location evidence="1 12">Cytoplasm</location>
    </subcellularLocation>
</comment>
<evidence type="ECO:0000256" key="5">
    <source>
        <dbReference type="ARBA" id="ARBA00022679"/>
    </source>
</evidence>
<dbReference type="RefSeq" id="WP_118539814.1">
    <property type="nucleotide sequence ID" value="NZ_JAJEPV010000025.1"/>
</dbReference>
<comment type="similarity">
    <text evidence="10 12">Belongs to the EPSP synthase family. MurA subfamily.</text>
</comment>
<dbReference type="GO" id="GO:0051301">
    <property type="term" value="P:cell division"/>
    <property type="evidence" value="ECO:0007669"/>
    <property type="project" value="UniProtKB-KW"/>
</dbReference>
<keyword evidence="9 12" id="KW-0961">Cell wall biogenesis/degradation</keyword>
<keyword evidence="12" id="KW-0670">Pyruvate</keyword>
<dbReference type="GO" id="GO:0071555">
    <property type="term" value="P:cell wall organization"/>
    <property type="evidence" value="ECO:0007669"/>
    <property type="project" value="UniProtKB-KW"/>
</dbReference>
<protein>
    <recommendedName>
        <fullName evidence="12">UDP-N-acetylglucosamine 1-carboxyvinyltransferase</fullName>
        <ecNumber evidence="12">2.5.1.7</ecNumber>
    </recommendedName>
    <alternativeName>
        <fullName evidence="12">Enoylpyruvate transferase</fullName>
    </alternativeName>
    <alternativeName>
        <fullName evidence="12">UDP-N-acetylglucosamine enolpyruvyl transferase</fullName>
        <shortName evidence="12">EPT</shortName>
    </alternativeName>
</protein>
<feature type="domain" description="Enolpyruvate transferase" evidence="13">
    <location>
        <begin position="7"/>
        <end position="416"/>
    </location>
</feature>
<dbReference type="Pfam" id="PF00275">
    <property type="entry name" value="EPSP_synthase"/>
    <property type="match status" value="1"/>
</dbReference>
<feature type="binding site" evidence="12">
    <location>
        <position position="337"/>
    </location>
    <ligand>
        <name>UDP-N-acetyl-alpha-D-glucosamine</name>
        <dbReference type="ChEBI" id="CHEBI:57705"/>
    </ligand>
</feature>
<organism evidence="14 15">
    <name type="scientific">Waltera acetigignens</name>
    <dbReference type="NCBI Taxonomy" id="2981769"/>
    <lineage>
        <taxon>Bacteria</taxon>
        <taxon>Bacillati</taxon>
        <taxon>Bacillota</taxon>
        <taxon>Clostridia</taxon>
        <taxon>Lachnospirales</taxon>
        <taxon>Lachnospiraceae</taxon>
        <taxon>Waltera</taxon>
    </lineage>
</organism>
<sequence>MKGIRMQGGIPLQGKVRIQGSKNAVLPILAATLLTNEVSYIQNCPRIADVHCFVHLLRELGCLVHWQEKGIRVQPGENEELPCERAEARRMQGEAITGMRSSLCLLGALLGRCGYVTMEHPGGCIIGERPIDLHIRALQQMGVEFREEEGLLSAQVKDGKMHGAEITLEFPSVGATENILLAAVKADGDTRILGAAREPEVTALCEFLTACGAQIEGIGETELLVHGDRPLHGTQFTVPADRIVAGTYLFACIGCGGSTLLTEAPWEQMEAVTFVAEKMGAQCIASEEGLFVQCSKRPQAIPHLRTGPYPEFPTDLQSVAMAVLTRAEGCSCIEENIFENRFRIAEPLKGMGAEIVLKDGRHAVITGVEHLRGSRMEACELRGGAALVLAGLAAEGESFVTGQHFIERGYENICRDLRELGARIISV</sequence>
<keyword evidence="4 12" id="KW-0132">Cell division</keyword>
<evidence type="ECO:0000256" key="3">
    <source>
        <dbReference type="ARBA" id="ARBA00022490"/>
    </source>
</evidence>
<evidence type="ECO:0000256" key="2">
    <source>
        <dbReference type="ARBA" id="ARBA00004752"/>
    </source>
</evidence>
<dbReference type="GO" id="GO:0008760">
    <property type="term" value="F:UDP-N-acetylglucosamine 1-carboxyvinyltransferase activity"/>
    <property type="evidence" value="ECO:0007669"/>
    <property type="project" value="UniProtKB-UniRule"/>
</dbReference>
<dbReference type="GO" id="GO:0005737">
    <property type="term" value="C:cytoplasm"/>
    <property type="evidence" value="ECO:0007669"/>
    <property type="project" value="UniProtKB-SubCell"/>
</dbReference>
<feature type="modified residue" description="2-(S-cysteinyl)pyruvic acid O-phosphothioketal" evidence="12">
    <location>
        <position position="124"/>
    </location>
</feature>
<dbReference type="Gene3D" id="3.65.10.10">
    <property type="entry name" value="Enolpyruvate transferase domain"/>
    <property type="match status" value="2"/>
</dbReference>
<dbReference type="EC" id="2.5.1.7" evidence="12"/>
<evidence type="ECO:0000256" key="6">
    <source>
        <dbReference type="ARBA" id="ARBA00022960"/>
    </source>
</evidence>
<feature type="binding site" evidence="12">
    <location>
        <position position="315"/>
    </location>
    <ligand>
        <name>UDP-N-acetyl-alpha-D-glucosamine</name>
        <dbReference type="ChEBI" id="CHEBI:57705"/>
    </ligand>
</feature>
<evidence type="ECO:0000313" key="14">
    <source>
        <dbReference type="EMBL" id="MCC2120067.1"/>
    </source>
</evidence>
<evidence type="ECO:0000313" key="15">
    <source>
        <dbReference type="Proteomes" id="UP001197795"/>
    </source>
</evidence>
<feature type="active site" description="Proton donor" evidence="12">
    <location>
        <position position="124"/>
    </location>
</feature>
<comment type="catalytic activity">
    <reaction evidence="11 12">
        <text>phosphoenolpyruvate + UDP-N-acetyl-alpha-D-glucosamine = UDP-N-acetyl-3-O-(1-carboxyvinyl)-alpha-D-glucosamine + phosphate</text>
        <dbReference type="Rhea" id="RHEA:18681"/>
        <dbReference type="ChEBI" id="CHEBI:43474"/>
        <dbReference type="ChEBI" id="CHEBI:57705"/>
        <dbReference type="ChEBI" id="CHEBI:58702"/>
        <dbReference type="ChEBI" id="CHEBI:68483"/>
        <dbReference type="EC" id="2.5.1.7"/>
    </reaction>
</comment>
<dbReference type="PANTHER" id="PTHR43783">
    <property type="entry name" value="UDP-N-ACETYLGLUCOSAMINE 1-CARBOXYVINYLTRANSFERASE"/>
    <property type="match status" value="1"/>
</dbReference>
<evidence type="ECO:0000256" key="12">
    <source>
        <dbReference type="HAMAP-Rule" id="MF_00111"/>
    </source>
</evidence>
<name>A0AAE3A1B0_9FIRM</name>
<comment type="pathway">
    <text evidence="2 12">Cell wall biogenesis; peptidoglycan biosynthesis.</text>
</comment>
<dbReference type="HAMAP" id="MF_00111">
    <property type="entry name" value="MurA"/>
    <property type="match status" value="1"/>
</dbReference>
<accession>A0AAE3A1B0</accession>
<dbReference type="InterPro" id="IPR050068">
    <property type="entry name" value="MurA_subfamily"/>
</dbReference>
<feature type="binding site" evidence="12">
    <location>
        <position position="100"/>
    </location>
    <ligand>
        <name>UDP-N-acetyl-alpha-D-glucosamine</name>
        <dbReference type="ChEBI" id="CHEBI:57705"/>
    </ligand>
</feature>
<feature type="binding site" evidence="12">
    <location>
        <begin position="22"/>
        <end position="23"/>
    </location>
    <ligand>
        <name>phosphoenolpyruvate</name>
        <dbReference type="ChEBI" id="CHEBI:58702"/>
    </ligand>
</feature>
<evidence type="ECO:0000256" key="8">
    <source>
        <dbReference type="ARBA" id="ARBA00023306"/>
    </source>
</evidence>
<dbReference type="GO" id="GO:0019277">
    <property type="term" value="P:UDP-N-acetylgalactosamine biosynthetic process"/>
    <property type="evidence" value="ECO:0007669"/>
    <property type="project" value="InterPro"/>
</dbReference>
<evidence type="ECO:0000256" key="9">
    <source>
        <dbReference type="ARBA" id="ARBA00023316"/>
    </source>
</evidence>
<reference evidence="14 15" key="1">
    <citation type="submission" date="2021-10" db="EMBL/GenBank/DDBJ databases">
        <title>Anaerobic single-cell dispensing facilitates the cultivation of human gut bacteria.</title>
        <authorList>
            <person name="Afrizal A."/>
        </authorList>
    </citation>
    <scope>NUCLEOTIDE SEQUENCE [LARGE SCALE GENOMIC DNA]</scope>
    <source>
        <strain evidence="14 15">CLA-AA-H273</strain>
    </source>
</reference>
<dbReference type="InterPro" id="IPR036968">
    <property type="entry name" value="Enolpyruvate_Tfrase_sf"/>
</dbReference>
<dbReference type="CDD" id="cd01555">
    <property type="entry name" value="UdpNAET"/>
    <property type="match status" value="1"/>
</dbReference>
<comment type="caution">
    <text evidence="14">The sequence shown here is derived from an EMBL/GenBank/DDBJ whole genome shotgun (WGS) entry which is preliminary data.</text>
</comment>
<keyword evidence="8 12" id="KW-0131">Cell cycle</keyword>
<evidence type="ECO:0000256" key="1">
    <source>
        <dbReference type="ARBA" id="ARBA00004496"/>
    </source>
</evidence>
<evidence type="ECO:0000259" key="13">
    <source>
        <dbReference type="Pfam" id="PF00275"/>
    </source>
</evidence>
<dbReference type="InterPro" id="IPR005750">
    <property type="entry name" value="UDP_GlcNAc_COvinyl_MurA"/>
</dbReference>
<dbReference type="GO" id="GO:0008360">
    <property type="term" value="P:regulation of cell shape"/>
    <property type="evidence" value="ECO:0007669"/>
    <property type="project" value="UniProtKB-KW"/>
</dbReference>
<evidence type="ECO:0000256" key="7">
    <source>
        <dbReference type="ARBA" id="ARBA00022984"/>
    </source>
</evidence>
<gene>
    <name evidence="12 14" type="primary">murA</name>
    <name evidence="14" type="ORF">LKD75_10800</name>
</gene>